<dbReference type="EC" id="2.7.4.3" evidence="5 7"/>
<evidence type="ECO:0000313" key="8">
    <source>
        <dbReference type="EMBL" id="QDU82148.1"/>
    </source>
</evidence>
<comment type="function">
    <text evidence="5">Catalyzes the reversible transfer of the terminal phosphate group between ATP and AMP. Plays an important role in cellular energy homeostasis and in adenine nucleotide metabolism.</text>
</comment>
<evidence type="ECO:0000256" key="7">
    <source>
        <dbReference type="RuleBase" id="RU003331"/>
    </source>
</evidence>
<dbReference type="Gene3D" id="3.40.50.300">
    <property type="entry name" value="P-loop containing nucleotide triphosphate hydrolases"/>
    <property type="match status" value="1"/>
</dbReference>
<dbReference type="HAMAP" id="MF_00235">
    <property type="entry name" value="Adenylate_kinase_Adk"/>
    <property type="match status" value="1"/>
</dbReference>
<dbReference type="PANTHER" id="PTHR23359">
    <property type="entry name" value="NUCLEOTIDE KINASE"/>
    <property type="match status" value="1"/>
</dbReference>
<comment type="domain">
    <text evidence="5">Consists of three domains, a large central CORE domain and two small peripheral domains, NMPbind and LID, which undergo movements during catalysis. The LID domain closes over the site of phosphoryl transfer upon ATP binding. Assembling and dissambling the active center during each catalytic cycle provides an effective means to prevent ATP hydrolysis.</text>
</comment>
<dbReference type="GO" id="GO:0004017">
    <property type="term" value="F:AMP kinase activity"/>
    <property type="evidence" value="ECO:0007669"/>
    <property type="project" value="UniProtKB-UniRule"/>
</dbReference>
<dbReference type="InterPro" id="IPR000850">
    <property type="entry name" value="Adenylat/UMP-CMP_kin"/>
</dbReference>
<keyword evidence="1 5" id="KW-0808">Transferase</keyword>
<dbReference type="OrthoDB" id="9805030at2"/>
<dbReference type="GO" id="GO:0044209">
    <property type="term" value="P:AMP salvage"/>
    <property type="evidence" value="ECO:0007669"/>
    <property type="project" value="UniProtKB-UniRule"/>
</dbReference>
<sequence length="211" mass="24231">MTDLPIYGVLLFGAPGVGKGTQGKILGTIPGFYHLSVGEVFRSIDIGSPDGREIYQHTSRGELVPDDLTMKIWRRNLEGQTILNRFKPHEDILILDGLPRNIHQAQLLTDHVDILHVIYLVCNDQEEMIHRIKRRAIRENRSDDANEDIIRHRYKVYHSDTAPVVEHYDKSIVHEVEAMGSPAEVLSRILEVLIPVQNSHYQTNMKRRTKK</sequence>
<dbReference type="GO" id="GO:0005737">
    <property type="term" value="C:cytoplasm"/>
    <property type="evidence" value="ECO:0007669"/>
    <property type="project" value="UniProtKB-SubCell"/>
</dbReference>
<dbReference type="EMBL" id="CP036281">
    <property type="protein sequence ID" value="QDU82148.1"/>
    <property type="molecule type" value="Genomic_DNA"/>
</dbReference>
<dbReference type="GO" id="GO:0005524">
    <property type="term" value="F:ATP binding"/>
    <property type="evidence" value="ECO:0007669"/>
    <property type="project" value="UniProtKB-UniRule"/>
</dbReference>
<dbReference type="KEGG" id="plon:Pla110_39030"/>
<accession>A0A518CSF1</accession>
<organism evidence="8 9">
    <name type="scientific">Polystyrenella longa</name>
    <dbReference type="NCBI Taxonomy" id="2528007"/>
    <lineage>
        <taxon>Bacteria</taxon>
        <taxon>Pseudomonadati</taxon>
        <taxon>Planctomycetota</taxon>
        <taxon>Planctomycetia</taxon>
        <taxon>Planctomycetales</taxon>
        <taxon>Planctomycetaceae</taxon>
        <taxon>Polystyrenella</taxon>
    </lineage>
</organism>
<comment type="caution">
    <text evidence="5">Lacks conserved residue(s) required for the propagation of feature annotation.</text>
</comment>
<feature type="binding site" evidence="5">
    <location>
        <position position="104"/>
    </location>
    <ligand>
        <name>AMP</name>
        <dbReference type="ChEBI" id="CHEBI:456215"/>
    </ligand>
</feature>
<keyword evidence="5 7" id="KW-0067">ATP-binding</keyword>
<keyword evidence="4 5" id="KW-0418">Kinase</keyword>
<feature type="binding site" evidence="5">
    <location>
        <position position="153"/>
    </location>
    <ligand>
        <name>AMP</name>
        <dbReference type="ChEBI" id="CHEBI:456215"/>
    </ligand>
</feature>
<feature type="binding site" evidence="5">
    <location>
        <position position="141"/>
    </location>
    <ligand>
        <name>AMP</name>
        <dbReference type="ChEBI" id="CHEBI:456215"/>
    </ligand>
</feature>
<name>A0A518CSF1_9PLAN</name>
<gene>
    <name evidence="5 8" type="primary">adk</name>
    <name evidence="8" type="ORF">Pla110_39030</name>
</gene>
<evidence type="ECO:0000256" key="1">
    <source>
        <dbReference type="ARBA" id="ARBA00022679"/>
    </source>
</evidence>
<dbReference type="AlphaFoldDB" id="A0A518CSF1"/>
<comment type="similarity">
    <text evidence="5 6">Belongs to the adenylate kinase family.</text>
</comment>
<comment type="subcellular location">
    <subcellularLocation>
        <location evidence="5 7">Cytoplasm</location>
    </subcellularLocation>
</comment>
<feature type="binding site" evidence="5">
    <location>
        <position position="180"/>
    </location>
    <ligand>
        <name>ATP</name>
        <dbReference type="ChEBI" id="CHEBI:30616"/>
    </ligand>
</feature>
<dbReference type="RefSeq" id="WP_144998086.1">
    <property type="nucleotide sequence ID" value="NZ_CP036281.1"/>
</dbReference>
<keyword evidence="2 5" id="KW-0545">Nucleotide biosynthesis</keyword>
<evidence type="ECO:0000256" key="4">
    <source>
        <dbReference type="ARBA" id="ARBA00022777"/>
    </source>
</evidence>
<dbReference type="PRINTS" id="PR00094">
    <property type="entry name" value="ADENYLTKNASE"/>
</dbReference>
<reference evidence="8 9" key="1">
    <citation type="submission" date="2019-02" db="EMBL/GenBank/DDBJ databases">
        <title>Deep-cultivation of Planctomycetes and their phenomic and genomic characterization uncovers novel biology.</title>
        <authorList>
            <person name="Wiegand S."/>
            <person name="Jogler M."/>
            <person name="Boedeker C."/>
            <person name="Pinto D."/>
            <person name="Vollmers J."/>
            <person name="Rivas-Marin E."/>
            <person name="Kohn T."/>
            <person name="Peeters S.H."/>
            <person name="Heuer A."/>
            <person name="Rast P."/>
            <person name="Oberbeckmann S."/>
            <person name="Bunk B."/>
            <person name="Jeske O."/>
            <person name="Meyerdierks A."/>
            <person name="Storesund J.E."/>
            <person name="Kallscheuer N."/>
            <person name="Luecker S."/>
            <person name="Lage O.M."/>
            <person name="Pohl T."/>
            <person name="Merkel B.J."/>
            <person name="Hornburger P."/>
            <person name="Mueller R.-W."/>
            <person name="Bruemmer F."/>
            <person name="Labrenz M."/>
            <person name="Spormann A.M."/>
            <person name="Op den Camp H."/>
            <person name="Overmann J."/>
            <person name="Amann R."/>
            <person name="Jetten M.S.M."/>
            <person name="Mascher T."/>
            <person name="Medema M.H."/>
            <person name="Devos D.P."/>
            <person name="Kaster A.-K."/>
            <person name="Ovreas L."/>
            <person name="Rohde M."/>
            <person name="Galperin M.Y."/>
            <person name="Jogler C."/>
        </authorList>
    </citation>
    <scope>NUCLEOTIDE SEQUENCE [LARGE SCALE GENOMIC DNA]</scope>
    <source>
        <strain evidence="8 9">Pla110</strain>
    </source>
</reference>
<keyword evidence="9" id="KW-1185">Reference proteome</keyword>
<keyword evidence="5" id="KW-0963">Cytoplasm</keyword>
<dbReference type="CDD" id="cd01428">
    <property type="entry name" value="ADK"/>
    <property type="match status" value="1"/>
</dbReference>
<protein>
    <recommendedName>
        <fullName evidence="5 7">Adenylate kinase</fullName>
        <shortName evidence="5">AK</shortName>
        <ecNumber evidence="5 7">2.7.4.3</ecNumber>
    </recommendedName>
    <alternativeName>
        <fullName evidence="5">ATP-AMP transphosphorylase</fullName>
    </alternativeName>
    <alternativeName>
        <fullName evidence="5">ATP:AMP phosphotransferase</fullName>
    </alternativeName>
    <alternativeName>
        <fullName evidence="5">Adenylate monophosphate kinase</fullName>
    </alternativeName>
</protein>
<evidence type="ECO:0000313" key="9">
    <source>
        <dbReference type="Proteomes" id="UP000317178"/>
    </source>
</evidence>
<dbReference type="UniPathway" id="UPA00588">
    <property type="reaction ID" value="UER00649"/>
</dbReference>
<feature type="binding site" evidence="5">
    <location>
        <begin position="62"/>
        <end position="64"/>
    </location>
    <ligand>
        <name>AMP</name>
        <dbReference type="ChEBI" id="CHEBI:456215"/>
    </ligand>
</feature>
<evidence type="ECO:0000256" key="3">
    <source>
        <dbReference type="ARBA" id="ARBA00022741"/>
    </source>
</evidence>
<dbReference type="SUPFAM" id="SSF52540">
    <property type="entry name" value="P-loop containing nucleoside triphosphate hydrolases"/>
    <property type="match status" value="1"/>
</dbReference>
<evidence type="ECO:0000256" key="2">
    <source>
        <dbReference type="ARBA" id="ARBA00022727"/>
    </source>
</evidence>
<feature type="binding site" evidence="5">
    <location>
        <begin position="16"/>
        <end position="21"/>
    </location>
    <ligand>
        <name>ATP</name>
        <dbReference type="ChEBI" id="CHEBI:30616"/>
    </ligand>
</feature>
<feature type="binding site" evidence="5">
    <location>
        <position position="42"/>
    </location>
    <ligand>
        <name>AMP</name>
        <dbReference type="ChEBI" id="CHEBI:456215"/>
    </ligand>
</feature>
<evidence type="ECO:0000256" key="5">
    <source>
        <dbReference type="HAMAP-Rule" id="MF_00235"/>
    </source>
</evidence>
<feature type="binding site" evidence="5">
    <location>
        <position position="135"/>
    </location>
    <ligand>
        <name>ATP</name>
        <dbReference type="ChEBI" id="CHEBI:30616"/>
    </ligand>
</feature>
<comment type="pathway">
    <text evidence="5">Purine metabolism; AMP biosynthesis via salvage pathway; AMP from ADP: step 1/1.</text>
</comment>
<proteinExistence type="inferred from homology"/>
<dbReference type="Proteomes" id="UP000317178">
    <property type="component" value="Chromosome"/>
</dbReference>
<comment type="subunit">
    <text evidence="5 7">Monomer.</text>
</comment>
<evidence type="ECO:0000256" key="6">
    <source>
        <dbReference type="RuleBase" id="RU003330"/>
    </source>
</evidence>
<comment type="catalytic activity">
    <reaction evidence="5 7">
        <text>AMP + ATP = 2 ADP</text>
        <dbReference type="Rhea" id="RHEA:12973"/>
        <dbReference type="ChEBI" id="CHEBI:30616"/>
        <dbReference type="ChEBI" id="CHEBI:456215"/>
        <dbReference type="ChEBI" id="CHEBI:456216"/>
        <dbReference type="EC" id="2.7.4.3"/>
    </reaction>
</comment>
<dbReference type="Pfam" id="PF00406">
    <property type="entry name" value="ADK"/>
    <property type="match status" value="1"/>
</dbReference>
<dbReference type="InterPro" id="IPR027417">
    <property type="entry name" value="P-loop_NTPase"/>
</dbReference>
<keyword evidence="3 5" id="KW-0547">Nucleotide-binding</keyword>